<dbReference type="InterPro" id="IPR024042">
    <property type="entry name" value="TM1646-like_dom_sf"/>
</dbReference>
<evidence type="ECO:0000313" key="2">
    <source>
        <dbReference type="Proteomes" id="UP000251002"/>
    </source>
</evidence>
<sequence length="145" mass="16541">MRIESQTKIPGDRIQKNTVESKSIDSFANVMKKSQSKLQLDALHQLMSRVDAQGEKLGEQRTFENLRDYKNLVKEFMREALSFGIQLTDKQSFSPGGGMKNHQIVEVIDKKLIELQDEVLNNEKEGLDTLQSIGEIKGLLINLYM</sequence>
<dbReference type="EMBL" id="QLZR01000006">
    <property type="protein sequence ID" value="RAZ75498.1"/>
    <property type="molecule type" value="Genomic_DNA"/>
</dbReference>
<name>A0A365KR71_9BACL</name>
<dbReference type="AlphaFoldDB" id="A0A365KR71"/>
<comment type="caution">
    <text evidence="1">The sequence shown here is derived from an EMBL/GenBank/DDBJ whole genome shotgun (WGS) entry which is preliminary data.</text>
</comment>
<protein>
    <submittedName>
        <fullName evidence="1">DUF327 domain-containing protein</fullName>
    </submittedName>
</protein>
<dbReference type="Proteomes" id="UP000251002">
    <property type="component" value="Unassembled WGS sequence"/>
</dbReference>
<proteinExistence type="predicted"/>
<organism evidence="1 2">
    <name type="scientific">Planococcus halotolerans</name>
    <dbReference type="NCBI Taxonomy" id="2233542"/>
    <lineage>
        <taxon>Bacteria</taxon>
        <taxon>Bacillati</taxon>
        <taxon>Bacillota</taxon>
        <taxon>Bacilli</taxon>
        <taxon>Bacillales</taxon>
        <taxon>Caryophanaceae</taxon>
        <taxon>Planococcus</taxon>
    </lineage>
</organism>
<dbReference type="SUPFAM" id="SSF158397">
    <property type="entry name" value="TM1646-like"/>
    <property type="match status" value="1"/>
</dbReference>
<dbReference type="RefSeq" id="WP_112224309.1">
    <property type="nucleotide sequence ID" value="NZ_CP047673.1"/>
</dbReference>
<accession>A0A365KR71</accession>
<dbReference type="Pfam" id="PF03885">
    <property type="entry name" value="DUF327"/>
    <property type="match status" value="1"/>
</dbReference>
<reference evidence="1 2" key="1">
    <citation type="submission" date="2018-06" db="EMBL/GenBank/DDBJ databases">
        <title>The draft genome sequences of strains SCU63 and S1.</title>
        <authorList>
            <person name="Gan L."/>
        </authorList>
    </citation>
    <scope>NUCLEOTIDE SEQUENCE [LARGE SCALE GENOMIC DNA]</scope>
    <source>
        <strain evidence="1 2">SCU63</strain>
    </source>
</reference>
<dbReference type="InterPro" id="IPR005585">
    <property type="entry name" value="DUF327"/>
</dbReference>
<dbReference type="Gene3D" id="1.20.120.490">
    <property type="entry name" value="Hypothetical protein TM1646-like domain"/>
    <property type="match status" value="1"/>
</dbReference>
<keyword evidence="2" id="KW-1185">Reference proteome</keyword>
<gene>
    <name evidence="1" type="ORF">DP120_14105</name>
</gene>
<evidence type="ECO:0000313" key="1">
    <source>
        <dbReference type="EMBL" id="RAZ75498.1"/>
    </source>
</evidence>